<dbReference type="Proteomes" id="UP000076871">
    <property type="component" value="Unassembled WGS sequence"/>
</dbReference>
<evidence type="ECO:0000256" key="1">
    <source>
        <dbReference type="SAM" id="MobiDB-lite"/>
    </source>
</evidence>
<dbReference type="GeneID" id="63824359"/>
<protein>
    <submittedName>
        <fullName evidence="2">Uncharacterized protein</fullName>
    </submittedName>
</protein>
<evidence type="ECO:0000313" key="3">
    <source>
        <dbReference type="Proteomes" id="UP000076871"/>
    </source>
</evidence>
<keyword evidence="3" id="KW-1185">Reference proteome</keyword>
<organism evidence="2 3">
    <name type="scientific">Laetiporus sulphureus 93-53</name>
    <dbReference type="NCBI Taxonomy" id="1314785"/>
    <lineage>
        <taxon>Eukaryota</taxon>
        <taxon>Fungi</taxon>
        <taxon>Dikarya</taxon>
        <taxon>Basidiomycota</taxon>
        <taxon>Agaricomycotina</taxon>
        <taxon>Agaricomycetes</taxon>
        <taxon>Polyporales</taxon>
        <taxon>Laetiporus</taxon>
    </lineage>
</organism>
<dbReference type="EMBL" id="KV427662">
    <property type="protein sequence ID" value="KZT01582.1"/>
    <property type="molecule type" value="Genomic_DNA"/>
</dbReference>
<dbReference type="AlphaFoldDB" id="A0A165BST3"/>
<feature type="region of interest" description="Disordered" evidence="1">
    <location>
        <begin position="40"/>
        <end position="60"/>
    </location>
</feature>
<feature type="region of interest" description="Disordered" evidence="1">
    <location>
        <begin position="164"/>
        <end position="184"/>
    </location>
</feature>
<reference evidence="2 3" key="1">
    <citation type="journal article" date="2016" name="Mol. Biol. Evol.">
        <title>Comparative Genomics of Early-Diverging Mushroom-Forming Fungi Provides Insights into the Origins of Lignocellulose Decay Capabilities.</title>
        <authorList>
            <person name="Nagy L.G."/>
            <person name="Riley R."/>
            <person name="Tritt A."/>
            <person name="Adam C."/>
            <person name="Daum C."/>
            <person name="Floudas D."/>
            <person name="Sun H."/>
            <person name="Yadav J.S."/>
            <person name="Pangilinan J."/>
            <person name="Larsson K.H."/>
            <person name="Matsuura K."/>
            <person name="Barry K."/>
            <person name="Labutti K."/>
            <person name="Kuo R."/>
            <person name="Ohm R.A."/>
            <person name="Bhattacharya S.S."/>
            <person name="Shirouzu T."/>
            <person name="Yoshinaga Y."/>
            <person name="Martin F.M."/>
            <person name="Grigoriev I.V."/>
            <person name="Hibbett D.S."/>
        </authorList>
    </citation>
    <scope>NUCLEOTIDE SEQUENCE [LARGE SCALE GENOMIC DNA]</scope>
    <source>
        <strain evidence="2 3">93-53</strain>
    </source>
</reference>
<dbReference type="InParanoid" id="A0A165BST3"/>
<sequence length="197" mass="22236">MFIYEMVDDHHLVVFIIHHLFFDDQGDIIIDILEADSADVEYHEESSSQTPDSPIDGDEGALIEDDEVASIAHDKPLSVEHDEEGSMFESVGFQWWKDSESEDSVEVEDERLRTADDAPLSMNMNAFILGPASCCLKTFSEPWDSYGFNLGNEAQNDIIHDDHYDEDHSEEPAEGAKGKGKERGSTLWRCTGYLLDM</sequence>
<gene>
    <name evidence="2" type="ORF">LAESUDRAFT_717375</name>
</gene>
<accession>A0A165BST3</accession>
<dbReference type="RefSeq" id="XP_040759322.1">
    <property type="nucleotide sequence ID" value="XM_040907330.1"/>
</dbReference>
<proteinExistence type="predicted"/>
<name>A0A165BST3_9APHY</name>
<evidence type="ECO:0000313" key="2">
    <source>
        <dbReference type="EMBL" id="KZT01582.1"/>
    </source>
</evidence>